<proteinExistence type="predicted"/>
<protein>
    <recommendedName>
        <fullName evidence="3">Non-specific serine/threonine protein kinase</fullName>
    </recommendedName>
</protein>
<evidence type="ECO:0000313" key="2">
    <source>
        <dbReference type="Proteomes" id="UP001150217"/>
    </source>
</evidence>
<dbReference type="EMBL" id="JANVFT010000013">
    <property type="protein sequence ID" value="KAJ4498794.1"/>
    <property type="molecule type" value="Genomic_DNA"/>
</dbReference>
<evidence type="ECO:0008006" key="3">
    <source>
        <dbReference type="Google" id="ProtNLM"/>
    </source>
</evidence>
<dbReference type="Proteomes" id="UP001150217">
    <property type="component" value="Unassembled WGS sequence"/>
</dbReference>
<reference evidence="1" key="1">
    <citation type="submission" date="2022-08" db="EMBL/GenBank/DDBJ databases">
        <title>A Global Phylogenomic Analysis of the Shiitake Genus Lentinula.</title>
        <authorList>
            <consortium name="DOE Joint Genome Institute"/>
            <person name="Sierra-Patev S."/>
            <person name="Min B."/>
            <person name="Naranjo-Ortiz M."/>
            <person name="Looney B."/>
            <person name="Konkel Z."/>
            <person name="Slot J.C."/>
            <person name="Sakamoto Y."/>
            <person name="Steenwyk J.L."/>
            <person name="Rokas A."/>
            <person name="Carro J."/>
            <person name="Camarero S."/>
            <person name="Ferreira P."/>
            <person name="Molpeceres G."/>
            <person name="Ruiz-Duenas F.J."/>
            <person name="Serrano A."/>
            <person name="Henrissat B."/>
            <person name="Drula E."/>
            <person name="Hughes K.W."/>
            <person name="Mata J.L."/>
            <person name="Ishikawa N.K."/>
            <person name="Vargas-Isla R."/>
            <person name="Ushijima S."/>
            <person name="Smith C.A."/>
            <person name="Ahrendt S."/>
            <person name="Andreopoulos W."/>
            <person name="He G."/>
            <person name="Labutti K."/>
            <person name="Lipzen A."/>
            <person name="Ng V."/>
            <person name="Riley R."/>
            <person name="Sandor L."/>
            <person name="Barry K."/>
            <person name="Martinez A.T."/>
            <person name="Xiao Y."/>
            <person name="Gibbons J.G."/>
            <person name="Terashima K."/>
            <person name="Grigoriev I.V."/>
            <person name="Hibbett D.S."/>
        </authorList>
    </citation>
    <scope>NUCLEOTIDE SEQUENCE</scope>
    <source>
        <strain evidence="1">RHP3577 ss4</strain>
    </source>
</reference>
<dbReference type="SUPFAM" id="SSF56112">
    <property type="entry name" value="Protein kinase-like (PK-like)"/>
    <property type="match status" value="1"/>
</dbReference>
<gene>
    <name evidence="1" type="ORF">C8R41DRAFT_816455</name>
</gene>
<comment type="caution">
    <text evidence="1">The sequence shown here is derived from an EMBL/GenBank/DDBJ whole genome shotgun (WGS) entry which is preliminary data.</text>
</comment>
<name>A0ABQ8VU96_9AGAR</name>
<organism evidence="1 2">
    <name type="scientific">Lentinula lateritia</name>
    <dbReference type="NCBI Taxonomy" id="40482"/>
    <lineage>
        <taxon>Eukaryota</taxon>
        <taxon>Fungi</taxon>
        <taxon>Dikarya</taxon>
        <taxon>Basidiomycota</taxon>
        <taxon>Agaricomycotina</taxon>
        <taxon>Agaricomycetes</taxon>
        <taxon>Agaricomycetidae</taxon>
        <taxon>Agaricales</taxon>
        <taxon>Marasmiineae</taxon>
        <taxon>Omphalotaceae</taxon>
        <taxon>Lentinula</taxon>
    </lineage>
</organism>
<accession>A0ABQ8VU96</accession>
<dbReference type="InterPro" id="IPR011009">
    <property type="entry name" value="Kinase-like_dom_sf"/>
</dbReference>
<keyword evidence="2" id="KW-1185">Reference proteome</keyword>
<sequence length="367" mass="41424">MMSMSQNDLAYPLPLPILADAELAAHAWDEEELCLHSVGPLQGMELPYIGTIFDIRLRRWYSIIAHHEYPPEYPDDPDCIFDDPYWLSVLRQSGHRGRDDFNEIRVNDIDGSLTYCLNPIHSSGIPIYGLQPPPLASYIPSIPSHDLKQRQYLFRSTETCSVPSRGWQGVVFKQILQGRGEVTRFNREIRMLYLLRESEYFLPLLACVVDTTDRMRGFLVPFGGTPLDKLPTVRWKMFLNVLQGLIAIHSIPAHALETLKTAEDLELVEHGDICARNVLVDESGKLYLIDVGSRTEDYPGDRRALIDMMIDLRAKAGKGEDEVLMEKMLKLLGGSLTLPDIAKVLHTARPSDINGILRLDEAADGIS</sequence>
<dbReference type="Gene3D" id="1.10.510.10">
    <property type="entry name" value="Transferase(Phosphotransferase) domain 1"/>
    <property type="match status" value="1"/>
</dbReference>
<evidence type="ECO:0000313" key="1">
    <source>
        <dbReference type="EMBL" id="KAJ4498794.1"/>
    </source>
</evidence>